<feature type="region of interest" description="Disordered" evidence="1">
    <location>
        <begin position="137"/>
        <end position="297"/>
    </location>
</feature>
<sequence>MGCGWSPMEKSRNFRIDALLAEERPRPVPSASPQGLSPESSAGSPGSCARTETPSPRAPGLLHLPPPGLSALPAMYPPPLYSIGALGGQHPAFPYPGFAHLPQPGPEHLKAAAVAGSFSLEHWIRAGMMVPRLSDFHAGPPQRLRSAPHPAGGLQDPPAEEGRGCLSAAWFRPGIPGRSQREIPPPALAPRRGPQPPGQRIWGRSQEPDPGLSGACPRFSPGAGFLERGAAPGNGCETAAAPARPSPEREGSNPRVDLPRGVGLSPAQSPRSVPCGSAVPWPAAGSSGRGRPLHRLPGQGETRLGVLLPLRLNPEPGAPRTGSGSGRFLAGANDLWTPRGTGWEAPAETLISPGPRGDWGEGGRVSRQ</sequence>
<reference evidence="2" key="1">
    <citation type="submission" date="2025-08" db="UniProtKB">
        <authorList>
            <consortium name="Ensembl"/>
        </authorList>
    </citation>
    <scope>IDENTIFICATION</scope>
</reference>
<feature type="region of interest" description="Disordered" evidence="1">
    <location>
        <begin position="16"/>
        <end position="64"/>
    </location>
</feature>
<reference evidence="2" key="2">
    <citation type="submission" date="2025-09" db="UniProtKB">
        <authorList>
            <consortium name="Ensembl"/>
        </authorList>
    </citation>
    <scope>IDENTIFICATION</scope>
</reference>
<feature type="compositionally biased region" description="Polar residues" evidence="1">
    <location>
        <begin position="31"/>
        <end position="54"/>
    </location>
</feature>
<evidence type="ECO:0000313" key="2">
    <source>
        <dbReference type="Ensembl" id="ENSCPBP00000005581.1"/>
    </source>
</evidence>
<feature type="compositionally biased region" description="Pro residues" evidence="1">
    <location>
        <begin position="183"/>
        <end position="197"/>
    </location>
</feature>
<evidence type="ECO:0000256" key="1">
    <source>
        <dbReference type="SAM" id="MobiDB-lite"/>
    </source>
</evidence>
<feature type="region of interest" description="Disordered" evidence="1">
    <location>
        <begin position="311"/>
        <end position="368"/>
    </location>
</feature>
<accession>A0A8C3FHB9</accession>
<feature type="compositionally biased region" description="Basic and acidic residues" evidence="1">
    <location>
        <begin position="16"/>
        <end position="26"/>
    </location>
</feature>
<name>A0A8C3FHB9_CHRPI</name>
<keyword evidence="3" id="KW-1185">Reference proteome</keyword>
<evidence type="ECO:0000313" key="3">
    <source>
        <dbReference type="Proteomes" id="UP000694380"/>
    </source>
</evidence>
<organism evidence="2 3">
    <name type="scientific">Chrysemys picta bellii</name>
    <name type="common">Western painted turtle</name>
    <name type="synonym">Emys bellii</name>
    <dbReference type="NCBI Taxonomy" id="8478"/>
    <lineage>
        <taxon>Eukaryota</taxon>
        <taxon>Metazoa</taxon>
        <taxon>Chordata</taxon>
        <taxon>Craniata</taxon>
        <taxon>Vertebrata</taxon>
        <taxon>Euteleostomi</taxon>
        <taxon>Archelosauria</taxon>
        <taxon>Testudinata</taxon>
        <taxon>Testudines</taxon>
        <taxon>Cryptodira</taxon>
        <taxon>Durocryptodira</taxon>
        <taxon>Testudinoidea</taxon>
        <taxon>Emydidae</taxon>
        <taxon>Chrysemys</taxon>
    </lineage>
</organism>
<dbReference type="AlphaFoldDB" id="A0A8C3FHB9"/>
<dbReference type="Proteomes" id="UP000694380">
    <property type="component" value="Unplaced"/>
</dbReference>
<dbReference type="Ensembl" id="ENSCPBT00000006779.1">
    <property type="protein sequence ID" value="ENSCPBP00000005581.1"/>
    <property type="gene ID" value="ENSCPBG00000004462.1"/>
</dbReference>
<protein>
    <submittedName>
        <fullName evidence="2">Uncharacterized protein</fullName>
    </submittedName>
</protein>
<proteinExistence type="predicted"/>
<dbReference type="GeneTree" id="ENSGT00990000210468"/>